<protein>
    <submittedName>
        <fullName evidence="1">Uncharacterized protein</fullName>
    </submittedName>
</protein>
<dbReference type="KEGG" id="ngf:FRF71_07910"/>
<name>A0A5B8S4H4_9SPHN</name>
<dbReference type="AlphaFoldDB" id="A0A5B8S4H4"/>
<dbReference type="RefSeq" id="WP_147090096.1">
    <property type="nucleotide sequence ID" value="NZ_BAABJD010000006.1"/>
</dbReference>
<dbReference type="EMBL" id="CP042345">
    <property type="protein sequence ID" value="QEA16064.1"/>
    <property type="molecule type" value="Genomic_DNA"/>
</dbReference>
<dbReference type="Proteomes" id="UP000321172">
    <property type="component" value="Chromosome"/>
</dbReference>
<keyword evidence="2" id="KW-1185">Reference proteome</keyword>
<sequence length="297" mass="34212">MAGGSYSNLPAPKKPYRLGKDTRHVDGVVRFRDLERELRQDKKHCKVLEDENGLNDWEIERARDLRSRLHKANETGVPAETLASAVYHREARMPILGGWWKLVETYAHQPQGLVTLRPQGFLVKAADLYEVRPRGLVKRLKNDFERNGINAVPGFGFFGLDADFDANRDQGVWDFHFHGIVVGEKLQATENLREARKYKNHRIHPLEQGLKPSPRVQVKEGLYNLPDPITYCLESWVPHRPTTLHEDGTRTRSTTKSAIPSPYLQQWLIWMDLWSIEDFIALSNLTPTKEGFRIMSP</sequence>
<gene>
    <name evidence="1" type="ORF">FRF71_07910</name>
</gene>
<dbReference type="OrthoDB" id="7503582at2"/>
<proteinExistence type="predicted"/>
<reference evidence="1 2" key="1">
    <citation type="journal article" date="2013" name="J. Microbiol. Biotechnol.">
        <title>Novosphingobium ginsenosidimutans sp. nov., with the ability to convert ginsenoside.</title>
        <authorList>
            <person name="Kim J.K."/>
            <person name="He D."/>
            <person name="Liu Q.M."/>
            <person name="Park H.Y."/>
            <person name="Jung M.S."/>
            <person name="Yoon M.H."/>
            <person name="Kim S.C."/>
            <person name="Im W.T."/>
        </authorList>
    </citation>
    <scope>NUCLEOTIDE SEQUENCE [LARGE SCALE GENOMIC DNA]</scope>
    <source>
        <strain evidence="1 2">FW-6</strain>
    </source>
</reference>
<organism evidence="1 2">
    <name type="scientific">Novosphingobium ginsenosidimutans</name>
    <dbReference type="NCBI Taxonomy" id="1176536"/>
    <lineage>
        <taxon>Bacteria</taxon>
        <taxon>Pseudomonadati</taxon>
        <taxon>Pseudomonadota</taxon>
        <taxon>Alphaproteobacteria</taxon>
        <taxon>Sphingomonadales</taxon>
        <taxon>Sphingomonadaceae</taxon>
        <taxon>Novosphingobium</taxon>
    </lineage>
</organism>
<evidence type="ECO:0000313" key="1">
    <source>
        <dbReference type="EMBL" id="QEA16064.1"/>
    </source>
</evidence>
<accession>A0A5B8S4H4</accession>
<evidence type="ECO:0000313" key="2">
    <source>
        <dbReference type="Proteomes" id="UP000321172"/>
    </source>
</evidence>